<comment type="subunit">
    <text evidence="10">Component of the oligosaccharyltransferase (OST) complex.</text>
</comment>
<feature type="signal peptide" evidence="10">
    <location>
        <begin position="1"/>
        <end position="22"/>
    </location>
</feature>
<evidence type="ECO:0000256" key="8">
    <source>
        <dbReference type="ARBA" id="ARBA00022989"/>
    </source>
</evidence>
<comment type="pathway">
    <text evidence="3 10">Protein modification; protein glycosylation.</text>
</comment>
<dbReference type="Gramene" id="Kaladp0040s0586.1.v1.1">
    <property type="protein sequence ID" value="Kaladp0040s0586.1.v1.1"/>
    <property type="gene ID" value="Kaladp0040s0586.v1.1"/>
</dbReference>
<evidence type="ECO:0000313" key="11">
    <source>
        <dbReference type="EnsemblPlants" id="Kaladp0040s0586.1.v1.1"/>
    </source>
</evidence>
<keyword evidence="9" id="KW-0472">Membrane</keyword>
<comment type="subcellular location">
    <subcellularLocation>
        <location evidence="2 10">Endoplasmic reticulum membrane</location>
        <topology evidence="2 10">Single-pass type I membrane protein</topology>
    </subcellularLocation>
</comment>
<evidence type="ECO:0000256" key="7">
    <source>
        <dbReference type="ARBA" id="ARBA00022824"/>
    </source>
</evidence>
<dbReference type="AlphaFoldDB" id="A0A7N0TPY4"/>
<dbReference type="EnsemblPlants" id="Kaladp0040s0586.1.v1.1">
    <property type="protein sequence ID" value="Kaladp0040s0586.1.v1.1"/>
    <property type="gene ID" value="Kaladp0040s0586.v1.1"/>
</dbReference>
<organism evidence="11 12">
    <name type="scientific">Kalanchoe fedtschenkoi</name>
    <name type="common">Lavender scallops</name>
    <name type="synonym">South American air plant</name>
    <dbReference type="NCBI Taxonomy" id="63787"/>
    <lineage>
        <taxon>Eukaryota</taxon>
        <taxon>Viridiplantae</taxon>
        <taxon>Streptophyta</taxon>
        <taxon>Embryophyta</taxon>
        <taxon>Tracheophyta</taxon>
        <taxon>Spermatophyta</taxon>
        <taxon>Magnoliopsida</taxon>
        <taxon>eudicotyledons</taxon>
        <taxon>Gunneridae</taxon>
        <taxon>Pentapetalae</taxon>
        <taxon>Saxifragales</taxon>
        <taxon>Crassulaceae</taxon>
        <taxon>Kalanchoe</taxon>
    </lineage>
</organism>
<name>A0A7N0TPY4_KALFE</name>
<dbReference type="Pfam" id="PF04597">
    <property type="entry name" value="Ribophorin_I"/>
    <property type="match status" value="1"/>
</dbReference>
<evidence type="ECO:0000256" key="9">
    <source>
        <dbReference type="ARBA" id="ARBA00023136"/>
    </source>
</evidence>
<accession>A0A7N0TPY4</accession>
<dbReference type="GO" id="GO:0018279">
    <property type="term" value="P:protein N-linked glycosylation via asparagine"/>
    <property type="evidence" value="ECO:0007669"/>
    <property type="project" value="TreeGrafter"/>
</dbReference>
<keyword evidence="12" id="KW-1185">Reference proteome</keyword>
<evidence type="ECO:0000256" key="3">
    <source>
        <dbReference type="ARBA" id="ARBA00004922"/>
    </source>
</evidence>
<keyword evidence="7 10" id="KW-0256">Endoplasmic reticulum</keyword>
<comment type="similarity">
    <text evidence="4 10">Belongs to the OST1 family.</text>
</comment>
<evidence type="ECO:0000256" key="10">
    <source>
        <dbReference type="RuleBase" id="RU361143"/>
    </source>
</evidence>
<evidence type="ECO:0000256" key="2">
    <source>
        <dbReference type="ARBA" id="ARBA00004115"/>
    </source>
</evidence>
<keyword evidence="8" id="KW-1133">Transmembrane helix</keyword>
<evidence type="ECO:0000256" key="5">
    <source>
        <dbReference type="ARBA" id="ARBA00022692"/>
    </source>
</evidence>
<evidence type="ECO:0000256" key="6">
    <source>
        <dbReference type="ARBA" id="ARBA00022729"/>
    </source>
</evidence>
<dbReference type="InterPro" id="IPR007676">
    <property type="entry name" value="Ribophorin_I"/>
</dbReference>
<dbReference type="UniPathway" id="UPA00378"/>
<dbReference type="PANTHER" id="PTHR21049:SF0">
    <property type="entry name" value="DOLICHYL-DIPHOSPHOOLIGOSACCHARIDE--PROTEIN GLYCOSYLTRANSFERASE SUBUNIT 1"/>
    <property type="match status" value="1"/>
</dbReference>
<evidence type="ECO:0000256" key="4">
    <source>
        <dbReference type="ARBA" id="ARBA00008905"/>
    </source>
</evidence>
<keyword evidence="6 10" id="KW-0732">Signal</keyword>
<proteinExistence type="inferred from homology"/>
<dbReference type="PANTHER" id="PTHR21049">
    <property type="entry name" value="RIBOPHORIN I"/>
    <property type="match status" value="1"/>
</dbReference>
<feature type="chain" id="PRO_5029937623" description="Dolichyl-diphosphooligosaccharide--protein glycosyltransferase subunit 1" evidence="10">
    <location>
        <begin position="23"/>
        <end position="220"/>
    </location>
</feature>
<evidence type="ECO:0000313" key="12">
    <source>
        <dbReference type="Proteomes" id="UP000594263"/>
    </source>
</evidence>
<dbReference type="Proteomes" id="UP000594263">
    <property type="component" value="Unplaced"/>
</dbReference>
<protein>
    <recommendedName>
        <fullName evidence="10">Dolichyl-diphosphooligosaccharide--protein glycosyltransferase subunit 1</fullName>
    </recommendedName>
</protein>
<dbReference type="GO" id="GO:0008250">
    <property type="term" value="C:oligosaccharyltransferase complex"/>
    <property type="evidence" value="ECO:0007669"/>
    <property type="project" value="UniProtKB-UniRule"/>
</dbReference>
<evidence type="ECO:0000256" key="1">
    <source>
        <dbReference type="ARBA" id="ARBA00002791"/>
    </source>
</evidence>
<sequence>MKTLRLNLFLVTIALVSAPALSDLVISKVDRRINLSSPIVRITSSIKVVNEGLKPESEVLFAFVERHSENLAYLSVSTSEGKGKAKGPVSTLPLTVVSREGTPDGLTFESKGKCEEILQISFLDLINIFYYVIHLYLADSEYQPSGTTTTITSVCWGKAAATELDFYTPYLRLPRTTSFLCVNKLLHFLCLNSLPLAAFAATQLSSRSSRFLLLLPLSSS</sequence>
<comment type="function">
    <text evidence="1 10">Subunit of the oligosaccharyl transferase (OST) complex that catalyzes the initial transfer of a defined glycan (Glc(3)Man(9)GlcNAc(2) in eukaryotes) from the lipid carrier dolichol-pyrophosphate to an asparagine residue within an Asn-X-Ser/Thr consensus motif in nascent polypeptide chains, the first step in protein N-glycosylation. N-glycosylation occurs cotranslationally and the complex associates with the Sec61 complex at the channel-forming translocon complex that mediates protein translocation across the endoplasmic reticulum (ER). All subunits are required for a maximal enzyme activity.</text>
</comment>
<reference evidence="11" key="1">
    <citation type="submission" date="2021-01" db="UniProtKB">
        <authorList>
            <consortium name="EnsemblPlants"/>
        </authorList>
    </citation>
    <scope>IDENTIFICATION</scope>
</reference>
<keyword evidence="5" id="KW-0812">Transmembrane</keyword>